<dbReference type="InterPro" id="IPR016047">
    <property type="entry name" value="M23ase_b-sheet_dom"/>
</dbReference>
<gene>
    <name evidence="3" type="ORF">GGR31_000206</name>
</gene>
<organism evidence="3 4">
    <name type="scientific">Mesonia maritima</name>
    <dbReference type="NCBI Taxonomy" id="1793873"/>
    <lineage>
        <taxon>Bacteria</taxon>
        <taxon>Pseudomonadati</taxon>
        <taxon>Bacteroidota</taxon>
        <taxon>Flavobacteriia</taxon>
        <taxon>Flavobacteriales</taxon>
        <taxon>Flavobacteriaceae</taxon>
        <taxon>Mesonia</taxon>
    </lineage>
</organism>
<dbReference type="RefSeq" id="WP_309726415.1">
    <property type="nucleotide sequence ID" value="NZ_JAVDQA010000001.1"/>
</dbReference>
<dbReference type="EMBL" id="JAVDQA010000001">
    <property type="protein sequence ID" value="MDR6299590.1"/>
    <property type="molecule type" value="Genomic_DNA"/>
</dbReference>
<dbReference type="Pfam" id="PF01551">
    <property type="entry name" value="Peptidase_M23"/>
    <property type="match status" value="1"/>
</dbReference>
<keyword evidence="3" id="KW-0378">Hydrolase</keyword>
<dbReference type="CDD" id="cd12797">
    <property type="entry name" value="M23_peptidase"/>
    <property type="match status" value="1"/>
</dbReference>
<accession>A0ABU1K2W3</accession>
<comment type="caution">
    <text evidence="3">The sequence shown here is derived from an EMBL/GenBank/DDBJ whole genome shotgun (WGS) entry which is preliminary data.</text>
</comment>
<feature type="chain" id="PRO_5045685088" evidence="1">
    <location>
        <begin position="20"/>
        <end position="376"/>
    </location>
</feature>
<evidence type="ECO:0000313" key="3">
    <source>
        <dbReference type="EMBL" id="MDR6299590.1"/>
    </source>
</evidence>
<dbReference type="Gene3D" id="2.30.30.40">
    <property type="entry name" value="SH3 Domains"/>
    <property type="match status" value="1"/>
</dbReference>
<dbReference type="Pfam" id="PF08239">
    <property type="entry name" value="SH3_3"/>
    <property type="match status" value="1"/>
</dbReference>
<dbReference type="PANTHER" id="PTHR21666:SF268">
    <property type="entry name" value="PEPTIDASE M23 DOMAIN-CONTAINING PROTEIN"/>
    <property type="match status" value="1"/>
</dbReference>
<feature type="signal peptide" evidence="1">
    <location>
        <begin position="1"/>
        <end position="19"/>
    </location>
</feature>
<dbReference type="SMART" id="SM00287">
    <property type="entry name" value="SH3b"/>
    <property type="match status" value="1"/>
</dbReference>
<name>A0ABU1K2W3_9FLAO</name>
<dbReference type="GO" id="GO:0016787">
    <property type="term" value="F:hydrolase activity"/>
    <property type="evidence" value="ECO:0007669"/>
    <property type="project" value="UniProtKB-KW"/>
</dbReference>
<dbReference type="SUPFAM" id="SSF51261">
    <property type="entry name" value="Duplicated hybrid motif"/>
    <property type="match status" value="1"/>
</dbReference>
<proteinExistence type="predicted"/>
<dbReference type="InterPro" id="IPR050570">
    <property type="entry name" value="Cell_wall_metabolism_enzyme"/>
</dbReference>
<protein>
    <submittedName>
        <fullName evidence="3">Murein DD-endopeptidase MepM/ murein hydrolase activator NlpD</fullName>
    </submittedName>
</protein>
<sequence>MKKKNILPFLVLFSIIVISCSKLNSVTDAITNPNARKIYSREFKDRQPVFDRWKENFENAKQDSLQINLPYAEKGTFFPHLAQVYSYTFNLQKGTIFTAEIEKDSSNQRIFIDLFGERDSTFFQIKSNEISQDKLSFTPNKDGNYKIIIQPEIAAHSNFFISFFTKPTYYFPVAGKGNSAIQSFWGNARDGGKRSHEGIDIFAEKGTPVVAAVNGRISRTGNRGLDGKQVWLRAGLFGNSLYYAHLDSIIAKPNDNVKIGDTLGLVGNTGNAKTTPPHLHFGIYRIGAKNPLPYIFKTEKVTPESFVQNFTSTFIVIKTLKANLREGPSTSFKKVGELTQNDTLQLLGEFREWLHVKTFKNQQQAFIHESLVKMLE</sequence>
<dbReference type="InterPro" id="IPR003646">
    <property type="entry name" value="SH3-like_bac-type"/>
</dbReference>
<dbReference type="PANTHER" id="PTHR21666">
    <property type="entry name" value="PEPTIDASE-RELATED"/>
    <property type="match status" value="1"/>
</dbReference>
<dbReference type="InterPro" id="IPR011055">
    <property type="entry name" value="Dup_hybrid_motif"/>
</dbReference>
<feature type="domain" description="SH3b" evidence="2">
    <location>
        <begin position="312"/>
        <end position="375"/>
    </location>
</feature>
<evidence type="ECO:0000259" key="2">
    <source>
        <dbReference type="SMART" id="SM00287"/>
    </source>
</evidence>
<evidence type="ECO:0000313" key="4">
    <source>
        <dbReference type="Proteomes" id="UP001257659"/>
    </source>
</evidence>
<dbReference type="Proteomes" id="UP001257659">
    <property type="component" value="Unassembled WGS sequence"/>
</dbReference>
<keyword evidence="4" id="KW-1185">Reference proteome</keyword>
<keyword evidence="1" id="KW-0732">Signal</keyword>
<dbReference type="PROSITE" id="PS51257">
    <property type="entry name" value="PROKAR_LIPOPROTEIN"/>
    <property type="match status" value="1"/>
</dbReference>
<dbReference type="Gene3D" id="2.70.70.10">
    <property type="entry name" value="Glucose Permease (Domain IIA)"/>
    <property type="match status" value="1"/>
</dbReference>
<evidence type="ECO:0000256" key="1">
    <source>
        <dbReference type="SAM" id="SignalP"/>
    </source>
</evidence>
<reference evidence="3 4" key="1">
    <citation type="submission" date="2023-07" db="EMBL/GenBank/DDBJ databases">
        <title>Genomic Encyclopedia of Type Strains, Phase IV (KMG-IV): sequencing the most valuable type-strain genomes for metagenomic binning, comparative biology and taxonomic classification.</title>
        <authorList>
            <person name="Goeker M."/>
        </authorList>
    </citation>
    <scope>NUCLEOTIDE SEQUENCE [LARGE SCALE GENOMIC DNA]</scope>
    <source>
        <strain evidence="3 4">DSM 102814</strain>
    </source>
</reference>